<dbReference type="GO" id="GO:0016705">
    <property type="term" value="F:oxidoreductase activity, acting on paired donors, with incorporation or reduction of molecular oxygen"/>
    <property type="evidence" value="ECO:0007669"/>
    <property type="project" value="InterPro"/>
</dbReference>
<dbReference type="CDD" id="cd11069">
    <property type="entry name" value="CYP_FUM15-like"/>
    <property type="match status" value="1"/>
</dbReference>
<dbReference type="GO" id="GO:0020037">
    <property type="term" value="F:heme binding"/>
    <property type="evidence" value="ECO:0007669"/>
    <property type="project" value="InterPro"/>
</dbReference>
<protein>
    <submittedName>
        <fullName evidence="6">Cytochrome P450</fullName>
    </submittedName>
</protein>
<keyword evidence="5" id="KW-0812">Transmembrane</keyword>
<organism evidence="6 7">
    <name type="scientific">Metarhizium robertsii</name>
    <dbReference type="NCBI Taxonomy" id="568076"/>
    <lineage>
        <taxon>Eukaryota</taxon>
        <taxon>Fungi</taxon>
        <taxon>Dikarya</taxon>
        <taxon>Ascomycota</taxon>
        <taxon>Pezizomycotina</taxon>
        <taxon>Sordariomycetes</taxon>
        <taxon>Hypocreomycetidae</taxon>
        <taxon>Hypocreales</taxon>
        <taxon>Clavicipitaceae</taxon>
        <taxon>Metarhizium</taxon>
    </lineage>
</organism>
<evidence type="ECO:0000313" key="6">
    <source>
        <dbReference type="EMBL" id="EXV02064.1"/>
    </source>
</evidence>
<dbReference type="PRINTS" id="PR00463">
    <property type="entry name" value="EP450I"/>
</dbReference>
<feature type="binding site" description="axial binding residue" evidence="4">
    <location>
        <position position="491"/>
    </location>
    <ligand>
        <name>heme</name>
        <dbReference type="ChEBI" id="CHEBI:30413"/>
    </ligand>
    <ligandPart>
        <name>Fe</name>
        <dbReference type="ChEBI" id="CHEBI:18248"/>
    </ligandPart>
</feature>
<proteinExistence type="predicted"/>
<keyword evidence="3 4" id="KW-0408">Iron</keyword>
<dbReference type="InterPro" id="IPR036396">
    <property type="entry name" value="Cyt_P450_sf"/>
</dbReference>
<evidence type="ECO:0000256" key="1">
    <source>
        <dbReference type="ARBA" id="ARBA00022617"/>
    </source>
</evidence>
<dbReference type="InterPro" id="IPR001128">
    <property type="entry name" value="Cyt_P450"/>
</dbReference>
<gene>
    <name evidence="6" type="ORF">X797_004901</name>
</gene>
<dbReference type="eggNOG" id="KOG0157">
    <property type="taxonomic scope" value="Eukaryota"/>
</dbReference>
<dbReference type="GO" id="GO:0005506">
    <property type="term" value="F:iron ion binding"/>
    <property type="evidence" value="ECO:0007669"/>
    <property type="project" value="InterPro"/>
</dbReference>
<dbReference type="OrthoDB" id="1470350at2759"/>
<evidence type="ECO:0000256" key="4">
    <source>
        <dbReference type="PIRSR" id="PIRSR602401-1"/>
    </source>
</evidence>
<dbReference type="Pfam" id="PF00067">
    <property type="entry name" value="p450"/>
    <property type="match status" value="1"/>
</dbReference>
<dbReference type="InterPro" id="IPR002401">
    <property type="entry name" value="Cyt_P450_E_grp-I"/>
</dbReference>
<sequence length="551" mass="61526">MAVPLPLFTAVAAAGTLLFITQQQEWTRKLAIGAFAAVFGIQMAIYSIYSLFIYPFFLSPYRHLPKPPGGDYLFGHTRQMVKEGLGTTARKWIASIPNDGFIHIRWAFNREMLLVTSPQALSEILVAKSYEFAKPQFLRDTLGPVIGHALVLAEGDAHKLQRRNLMPAFAFRHIKDLYPLFWQKSREVVRVMTAECDGLGVLNMEAGAWASRCTLDVIGTAGLGRDFDAIHDDHNELVETYMTLSHPSKTDRILMILADFAGLFVPVKPFLNVPFPRLRQVQRSSNMIRDVCRDVIQAKKQKLEKGQLNDVDIVSIALRSGGFSEDELVDQMMTFLGAGHETTGSALTWAIYALCRFPDIQSRLRDEVRANLPSVDEETDITSADIDKLPYLNAVCNEVLRMYSPVPQTFRDAVCDTSVLDRRIHKGTRLILAAWGTNVDTALWGADAGEFNPERWLSVNDGGEHSVKRASLGGASSNYALLTFLHGPRSCIGQAFAKSEFACLLAAWVGRFRFELKDPRLMNEENMVFEQLVTVKAVEGLYVKATVVPGY</sequence>
<evidence type="ECO:0000256" key="3">
    <source>
        <dbReference type="ARBA" id="ARBA00023004"/>
    </source>
</evidence>
<accession>A0A0A1UVZ3</accession>
<dbReference type="Proteomes" id="UP000030151">
    <property type="component" value="Unassembled WGS sequence"/>
</dbReference>
<dbReference type="PRINTS" id="PR00385">
    <property type="entry name" value="P450"/>
</dbReference>
<evidence type="ECO:0000256" key="5">
    <source>
        <dbReference type="SAM" id="Phobius"/>
    </source>
</evidence>
<dbReference type="AlphaFoldDB" id="A0A0A1UVZ3"/>
<keyword evidence="2 4" id="KW-0479">Metal-binding</keyword>
<feature type="transmembrane region" description="Helical" evidence="5">
    <location>
        <begin position="33"/>
        <end position="57"/>
    </location>
</feature>
<comment type="caution">
    <text evidence="6">The sequence shown here is derived from an EMBL/GenBank/DDBJ whole genome shotgun (WGS) entry which is preliminary data.</text>
</comment>
<keyword evidence="5" id="KW-0472">Membrane</keyword>
<dbReference type="GO" id="GO:0004497">
    <property type="term" value="F:monooxygenase activity"/>
    <property type="evidence" value="ECO:0007669"/>
    <property type="project" value="InterPro"/>
</dbReference>
<dbReference type="EMBL" id="JELW01000006">
    <property type="protein sequence ID" value="EXV02064.1"/>
    <property type="molecule type" value="Genomic_DNA"/>
</dbReference>
<dbReference type="SUPFAM" id="SSF48264">
    <property type="entry name" value="Cytochrome P450"/>
    <property type="match status" value="1"/>
</dbReference>
<dbReference type="InterPro" id="IPR050121">
    <property type="entry name" value="Cytochrome_P450_monoxygenase"/>
</dbReference>
<dbReference type="PANTHER" id="PTHR24305:SF227">
    <property type="entry name" value="P450, PUTATIVE (EUROFUNG)-RELATED"/>
    <property type="match status" value="1"/>
</dbReference>
<evidence type="ECO:0000256" key="2">
    <source>
        <dbReference type="ARBA" id="ARBA00022723"/>
    </source>
</evidence>
<dbReference type="PANTHER" id="PTHR24305">
    <property type="entry name" value="CYTOCHROME P450"/>
    <property type="match status" value="1"/>
</dbReference>
<comment type="cofactor">
    <cofactor evidence="4">
        <name>heme</name>
        <dbReference type="ChEBI" id="CHEBI:30413"/>
    </cofactor>
</comment>
<reference evidence="6 7" key="1">
    <citation type="submission" date="2014-02" db="EMBL/GenBank/DDBJ databases">
        <title>The genome sequence of the entomopathogenic fungus Metarhizium robertsii ARSEF 2575.</title>
        <authorList>
            <person name="Giuliano Garisto Donzelli B."/>
            <person name="Roe B.A."/>
            <person name="Macmil S.L."/>
            <person name="Krasnoff S.B."/>
            <person name="Gibson D.M."/>
        </authorList>
    </citation>
    <scope>NUCLEOTIDE SEQUENCE [LARGE SCALE GENOMIC DNA]</scope>
    <source>
        <strain evidence="6 7">ARSEF 2575</strain>
    </source>
</reference>
<keyword evidence="1 4" id="KW-0349">Heme</keyword>
<evidence type="ECO:0000313" key="7">
    <source>
        <dbReference type="Proteomes" id="UP000030151"/>
    </source>
</evidence>
<keyword evidence="5" id="KW-1133">Transmembrane helix</keyword>
<name>A0A0A1UVZ3_9HYPO</name>
<dbReference type="HOGENOM" id="CLU_001570_5_11_1"/>
<dbReference type="FunFam" id="1.10.630.10:FF:000051">
    <property type="entry name" value="Cytochrome P450 monooxygenase (Fum15)"/>
    <property type="match status" value="1"/>
</dbReference>
<dbReference type="Gene3D" id="1.10.630.10">
    <property type="entry name" value="Cytochrome P450"/>
    <property type="match status" value="1"/>
</dbReference>